<protein>
    <submittedName>
        <fullName evidence="1">Uncharacterized protein</fullName>
    </submittedName>
</protein>
<reference evidence="1 2" key="1">
    <citation type="submission" date="2019-03" db="EMBL/GenBank/DDBJ databases">
        <title>Genomic Encyclopedia of Type Strains, Phase IV (KMG-IV): sequencing the most valuable type-strain genomes for metagenomic binning, comparative biology and taxonomic classification.</title>
        <authorList>
            <person name="Goeker M."/>
        </authorList>
    </citation>
    <scope>NUCLEOTIDE SEQUENCE [LARGE SCALE GENOMIC DNA]</scope>
    <source>
        <strain evidence="1 2">DSM 14836</strain>
    </source>
</reference>
<evidence type="ECO:0000313" key="1">
    <source>
        <dbReference type="EMBL" id="TCP22578.1"/>
    </source>
</evidence>
<organism evidence="1 2">
    <name type="scientific">Tenacibaculum skagerrakense</name>
    <dbReference type="NCBI Taxonomy" id="186571"/>
    <lineage>
        <taxon>Bacteria</taxon>
        <taxon>Pseudomonadati</taxon>
        <taxon>Bacteroidota</taxon>
        <taxon>Flavobacteriia</taxon>
        <taxon>Flavobacteriales</taxon>
        <taxon>Flavobacteriaceae</taxon>
        <taxon>Tenacibaculum</taxon>
    </lineage>
</organism>
<name>A0A4R2NMR3_9FLAO</name>
<gene>
    <name evidence="1" type="ORF">EV195_1116</name>
</gene>
<accession>A0A4R2NMR3</accession>
<comment type="caution">
    <text evidence="1">The sequence shown here is derived from an EMBL/GenBank/DDBJ whole genome shotgun (WGS) entry which is preliminary data.</text>
</comment>
<dbReference type="AlphaFoldDB" id="A0A4R2NMR3"/>
<keyword evidence="2" id="KW-1185">Reference proteome</keyword>
<sequence length="33" mass="3997">MIFVNEKTELVYTQFFLLTQLDKLYLKKVNNDS</sequence>
<proteinExistence type="predicted"/>
<dbReference type="Proteomes" id="UP000294564">
    <property type="component" value="Unassembled WGS sequence"/>
</dbReference>
<dbReference type="EMBL" id="SLXM01000011">
    <property type="protein sequence ID" value="TCP22578.1"/>
    <property type="molecule type" value="Genomic_DNA"/>
</dbReference>
<evidence type="ECO:0000313" key="2">
    <source>
        <dbReference type="Proteomes" id="UP000294564"/>
    </source>
</evidence>